<sequence length="206" mass="23921">MSTSRFLLMVELDSEIVLHSDGIATLTQKIECGPGWWDLKKGILYSNMAFDPAIISVALKSRNTRSTSALDYETQRYIRNEYQYIYKRRLGHRVVALKDIQDMSLHFFFCPLQLVKNKGKYRNEKNLTMSSFLNLGVHWYGSILVLASVNGGVVDIDESNEFCMMVEQSVREFVNDYIAEWKAEKKSVNYELVKEDELDVFLTLYQ</sequence>
<accession>A0A2H3D8B7</accession>
<evidence type="ECO:0000313" key="1">
    <source>
        <dbReference type="EMBL" id="PBK84553.1"/>
    </source>
</evidence>
<dbReference type="Proteomes" id="UP000217790">
    <property type="component" value="Unassembled WGS sequence"/>
</dbReference>
<protein>
    <submittedName>
        <fullName evidence="1">Uncharacterized protein</fullName>
    </submittedName>
</protein>
<evidence type="ECO:0000313" key="2">
    <source>
        <dbReference type="Proteomes" id="UP000217790"/>
    </source>
</evidence>
<dbReference type="AlphaFoldDB" id="A0A2H3D8B7"/>
<organism evidence="1 2">
    <name type="scientific">Armillaria gallica</name>
    <name type="common">Bulbous honey fungus</name>
    <name type="synonym">Armillaria bulbosa</name>
    <dbReference type="NCBI Taxonomy" id="47427"/>
    <lineage>
        <taxon>Eukaryota</taxon>
        <taxon>Fungi</taxon>
        <taxon>Dikarya</taxon>
        <taxon>Basidiomycota</taxon>
        <taxon>Agaricomycotina</taxon>
        <taxon>Agaricomycetes</taxon>
        <taxon>Agaricomycetidae</taxon>
        <taxon>Agaricales</taxon>
        <taxon>Marasmiineae</taxon>
        <taxon>Physalacriaceae</taxon>
        <taxon>Armillaria</taxon>
    </lineage>
</organism>
<name>A0A2H3D8B7_ARMGA</name>
<gene>
    <name evidence="1" type="ORF">ARMGADRAFT_1088325</name>
</gene>
<keyword evidence="2" id="KW-1185">Reference proteome</keyword>
<proteinExistence type="predicted"/>
<dbReference type="EMBL" id="KZ293697">
    <property type="protein sequence ID" value="PBK84553.1"/>
    <property type="molecule type" value="Genomic_DNA"/>
</dbReference>
<dbReference type="InParanoid" id="A0A2H3D8B7"/>
<reference evidence="2" key="1">
    <citation type="journal article" date="2017" name="Nat. Ecol. Evol.">
        <title>Genome expansion and lineage-specific genetic innovations in the forest pathogenic fungi Armillaria.</title>
        <authorList>
            <person name="Sipos G."/>
            <person name="Prasanna A.N."/>
            <person name="Walter M.C."/>
            <person name="O'Connor E."/>
            <person name="Balint B."/>
            <person name="Krizsan K."/>
            <person name="Kiss B."/>
            <person name="Hess J."/>
            <person name="Varga T."/>
            <person name="Slot J."/>
            <person name="Riley R."/>
            <person name="Boka B."/>
            <person name="Rigling D."/>
            <person name="Barry K."/>
            <person name="Lee J."/>
            <person name="Mihaltcheva S."/>
            <person name="LaButti K."/>
            <person name="Lipzen A."/>
            <person name="Waldron R."/>
            <person name="Moloney N.M."/>
            <person name="Sperisen C."/>
            <person name="Kredics L."/>
            <person name="Vagvoelgyi C."/>
            <person name="Patrignani A."/>
            <person name="Fitzpatrick D."/>
            <person name="Nagy I."/>
            <person name="Doyle S."/>
            <person name="Anderson J.B."/>
            <person name="Grigoriev I.V."/>
            <person name="Gueldener U."/>
            <person name="Muensterkoetter M."/>
            <person name="Nagy L.G."/>
        </authorList>
    </citation>
    <scope>NUCLEOTIDE SEQUENCE [LARGE SCALE GENOMIC DNA]</scope>
    <source>
        <strain evidence="2">Ar21-2</strain>
    </source>
</reference>